<comment type="caution">
    <text evidence="2">The sequence shown here is derived from an EMBL/GenBank/DDBJ whole genome shotgun (WGS) entry which is preliminary data.</text>
</comment>
<feature type="region of interest" description="Disordered" evidence="1">
    <location>
        <begin position="57"/>
        <end position="99"/>
    </location>
</feature>
<reference evidence="2 3" key="1">
    <citation type="submission" date="2016-06" db="EMBL/GenBank/DDBJ databases">
        <title>Evolution of pathogenesis and genome organization in the Tremellales.</title>
        <authorList>
            <person name="Cuomo C."/>
            <person name="Litvintseva A."/>
            <person name="Heitman J."/>
            <person name="Chen Y."/>
            <person name="Sun S."/>
            <person name="Springer D."/>
            <person name="Dromer F."/>
            <person name="Young S."/>
            <person name="Zeng Q."/>
            <person name="Chapman S."/>
            <person name="Gujja S."/>
            <person name="Saif S."/>
            <person name="Birren B."/>
        </authorList>
    </citation>
    <scope>NUCLEOTIDE SEQUENCE [LARGE SCALE GENOMIC DNA]</scope>
    <source>
        <strain evidence="2 3">ATCC 28783</strain>
    </source>
</reference>
<evidence type="ECO:0000313" key="2">
    <source>
        <dbReference type="EMBL" id="RXK36827.1"/>
    </source>
</evidence>
<dbReference type="EMBL" id="SDIL01000086">
    <property type="protein sequence ID" value="RXK36827.1"/>
    <property type="molecule type" value="Genomic_DNA"/>
</dbReference>
<dbReference type="VEuPathDB" id="FungiDB:TREMEDRAFT_61393"/>
<sequence length="140" mass="15034">MPKSGTKVFTPSPLGECCSGPGIRDEYPYVFAVYQDSADNVGDDVVEDDDMVVDDSVVKDESGGDSVADENGAATSERLEGPAARRREPSTRYPLSDLTESDLILSQRSSTSVETVTPSYPTQSESIPVSYIIQPSVTFT</sequence>
<organism evidence="2 3">
    <name type="scientific">Tremella mesenterica</name>
    <name type="common">Jelly fungus</name>
    <dbReference type="NCBI Taxonomy" id="5217"/>
    <lineage>
        <taxon>Eukaryota</taxon>
        <taxon>Fungi</taxon>
        <taxon>Dikarya</taxon>
        <taxon>Basidiomycota</taxon>
        <taxon>Agaricomycotina</taxon>
        <taxon>Tremellomycetes</taxon>
        <taxon>Tremellales</taxon>
        <taxon>Tremellaceae</taxon>
        <taxon>Tremella</taxon>
    </lineage>
</organism>
<gene>
    <name evidence="2" type="ORF">M231_05911</name>
</gene>
<dbReference type="AlphaFoldDB" id="A0A4V1M3G9"/>
<feature type="region of interest" description="Disordered" evidence="1">
    <location>
        <begin position="1"/>
        <end position="22"/>
    </location>
</feature>
<keyword evidence="3" id="KW-1185">Reference proteome</keyword>
<name>A0A4V1M3G9_TREME</name>
<dbReference type="InParanoid" id="A0A4V1M3G9"/>
<evidence type="ECO:0000256" key="1">
    <source>
        <dbReference type="SAM" id="MobiDB-lite"/>
    </source>
</evidence>
<protein>
    <submittedName>
        <fullName evidence="2">Uncharacterized protein</fullName>
    </submittedName>
</protein>
<evidence type="ECO:0000313" key="3">
    <source>
        <dbReference type="Proteomes" id="UP000289152"/>
    </source>
</evidence>
<accession>A0A4V1M3G9</accession>
<proteinExistence type="predicted"/>
<feature type="compositionally biased region" description="Basic and acidic residues" evidence="1">
    <location>
        <begin position="77"/>
        <end position="90"/>
    </location>
</feature>
<dbReference type="Proteomes" id="UP000289152">
    <property type="component" value="Unassembled WGS sequence"/>
</dbReference>